<dbReference type="SUPFAM" id="SSF54001">
    <property type="entry name" value="Cysteine proteinases"/>
    <property type="match status" value="1"/>
</dbReference>
<dbReference type="PROSITE" id="PS00139">
    <property type="entry name" value="THIOL_PROTEASE_CYS"/>
    <property type="match status" value="1"/>
</dbReference>
<keyword evidence="6" id="KW-1185">Reference proteome</keyword>
<dbReference type="InterPro" id="IPR004134">
    <property type="entry name" value="Peptidase_C1B"/>
</dbReference>
<keyword evidence="3 4" id="KW-0788">Thiol protease</keyword>
<reference evidence="5" key="1">
    <citation type="submission" date="2024-01" db="EMBL/GenBank/DDBJ databases">
        <title>Complete genome sequence of Mycoplasma gateae strain 3700.</title>
        <authorList>
            <person name="Spergser J."/>
        </authorList>
    </citation>
    <scope>NUCLEOTIDE SEQUENCE [LARGE SCALE GENOMIC DNA]</scope>
    <source>
        <strain evidence="5">3700</strain>
    </source>
</reference>
<proteinExistence type="inferred from homology"/>
<comment type="similarity">
    <text evidence="4">Belongs to the peptidase C1 family.</text>
</comment>
<gene>
    <name evidence="5" type="ORF">V2E26_02230</name>
</gene>
<dbReference type="Gene3D" id="3.90.70.10">
    <property type="entry name" value="Cysteine proteinases"/>
    <property type="match status" value="1"/>
</dbReference>
<evidence type="ECO:0000256" key="4">
    <source>
        <dbReference type="PIRNR" id="PIRNR005700"/>
    </source>
</evidence>
<keyword evidence="2 4" id="KW-0378">Hydrolase</keyword>
<keyword evidence="1 4" id="KW-0645">Protease</keyword>
<dbReference type="EMBL" id="CP143578">
    <property type="protein sequence ID" value="WVN21211.1"/>
    <property type="molecule type" value="Genomic_DNA"/>
</dbReference>
<protein>
    <recommendedName>
        <fullName evidence="4">Aminopeptidase</fullName>
    </recommendedName>
</protein>
<keyword evidence="4" id="KW-0031">Aminopeptidase</keyword>
<evidence type="ECO:0000313" key="5">
    <source>
        <dbReference type="EMBL" id="WVN21211.1"/>
    </source>
</evidence>
<evidence type="ECO:0000256" key="3">
    <source>
        <dbReference type="ARBA" id="ARBA00022807"/>
    </source>
</evidence>
<accession>A0ABZ2AGF0</accession>
<dbReference type="InterPro" id="IPR000169">
    <property type="entry name" value="Pept_cys_AS"/>
</dbReference>
<dbReference type="PANTHER" id="PTHR10363">
    <property type="entry name" value="BLEOMYCIN HYDROLASE"/>
    <property type="match status" value="1"/>
</dbReference>
<dbReference type="PIRSF" id="PIRSF005700">
    <property type="entry name" value="PepC"/>
    <property type="match status" value="1"/>
</dbReference>
<organism evidence="5 6">
    <name type="scientific">Metamycoplasma gateae</name>
    <dbReference type="NCBI Taxonomy" id="35769"/>
    <lineage>
        <taxon>Bacteria</taxon>
        <taxon>Bacillati</taxon>
        <taxon>Mycoplasmatota</taxon>
        <taxon>Mycoplasmoidales</taxon>
        <taxon>Metamycoplasmataceae</taxon>
        <taxon>Metamycoplasma</taxon>
    </lineage>
</organism>
<evidence type="ECO:0000313" key="6">
    <source>
        <dbReference type="Proteomes" id="UP001431935"/>
    </source>
</evidence>
<name>A0ABZ2AGF0_9BACT</name>
<dbReference type="InterPro" id="IPR038765">
    <property type="entry name" value="Papain-like_cys_pep_sf"/>
</dbReference>
<dbReference type="PANTHER" id="PTHR10363:SF2">
    <property type="entry name" value="BLEOMYCIN HYDROLASE"/>
    <property type="match status" value="1"/>
</dbReference>
<sequence>MNNMNELNINIIDKFEENYESDLSNKVIESAIFKNGLKQSSLNNEVVKKHNFVFSHETKVGNITNQKQSGRCWIFAGLNSIRIKLMQTFNTDSIELSQNYLHFFDKLEKANFYLNWVENHGLELENEDRLFRHFNASPISDGGYWEFFVNLVKKYGIVTKEAMNESFSSESTGDMVTQINWRLKAYTAKMRKEFAISKDKKQISLLKEKALEDVYNILVKSLGKPPKKFKFEFMDKDKKYVSLDEMSPTDFYNKYLSEFVESKVDLVSDPRNKFEHNSIIQAPLCNNMVGGNPLTMINVDIEVMKDVMIKQIKSGEAVWFGCDVSTFSNKDGILDSNLFNFDLTLTKTPDFSKAEKFESRASVIAHAMNMVGVNLDKNNKAINWKVENSWGSDIGHKGFWSMSDQWFTDYNYMAIVDKKFLPKEVLEAFNKPISTITPFDPLCDE</sequence>
<evidence type="ECO:0000256" key="1">
    <source>
        <dbReference type="ARBA" id="ARBA00022670"/>
    </source>
</evidence>
<dbReference type="Proteomes" id="UP001431935">
    <property type="component" value="Chromosome"/>
</dbReference>
<dbReference type="RefSeq" id="WP_330463250.1">
    <property type="nucleotide sequence ID" value="NZ_CP143578.1"/>
</dbReference>
<evidence type="ECO:0000256" key="2">
    <source>
        <dbReference type="ARBA" id="ARBA00022801"/>
    </source>
</evidence>
<dbReference type="Pfam" id="PF03051">
    <property type="entry name" value="Peptidase_C1_2"/>
    <property type="match status" value="1"/>
</dbReference>